<dbReference type="AlphaFoldDB" id="A0A0E9UB02"/>
<sequence length="23" mass="2827">MLKQGKISMGTFYTHRFRINQNR</sequence>
<organism evidence="1">
    <name type="scientific">Anguilla anguilla</name>
    <name type="common">European freshwater eel</name>
    <name type="synonym">Muraena anguilla</name>
    <dbReference type="NCBI Taxonomy" id="7936"/>
    <lineage>
        <taxon>Eukaryota</taxon>
        <taxon>Metazoa</taxon>
        <taxon>Chordata</taxon>
        <taxon>Craniata</taxon>
        <taxon>Vertebrata</taxon>
        <taxon>Euteleostomi</taxon>
        <taxon>Actinopterygii</taxon>
        <taxon>Neopterygii</taxon>
        <taxon>Teleostei</taxon>
        <taxon>Anguilliformes</taxon>
        <taxon>Anguillidae</taxon>
        <taxon>Anguilla</taxon>
    </lineage>
</organism>
<proteinExistence type="predicted"/>
<protein>
    <submittedName>
        <fullName evidence="1">Uncharacterized protein</fullName>
    </submittedName>
</protein>
<evidence type="ECO:0000313" key="1">
    <source>
        <dbReference type="EMBL" id="JAH62892.1"/>
    </source>
</evidence>
<reference evidence="1" key="1">
    <citation type="submission" date="2014-11" db="EMBL/GenBank/DDBJ databases">
        <authorList>
            <person name="Amaro Gonzalez C."/>
        </authorList>
    </citation>
    <scope>NUCLEOTIDE SEQUENCE</scope>
</reference>
<accession>A0A0E9UB02</accession>
<dbReference type="EMBL" id="GBXM01045685">
    <property type="protein sequence ID" value="JAH62892.1"/>
    <property type="molecule type" value="Transcribed_RNA"/>
</dbReference>
<name>A0A0E9UB02_ANGAN</name>
<reference evidence="1" key="2">
    <citation type="journal article" date="2015" name="Fish Shellfish Immunol.">
        <title>Early steps in the European eel (Anguilla anguilla)-Vibrio vulnificus interaction in the gills: Role of the RtxA13 toxin.</title>
        <authorList>
            <person name="Callol A."/>
            <person name="Pajuelo D."/>
            <person name="Ebbesson L."/>
            <person name="Teles M."/>
            <person name="MacKenzie S."/>
            <person name="Amaro C."/>
        </authorList>
    </citation>
    <scope>NUCLEOTIDE SEQUENCE</scope>
</reference>